<evidence type="ECO:0000313" key="2">
    <source>
        <dbReference type="EMBL" id="KAH3753992.1"/>
    </source>
</evidence>
<keyword evidence="3" id="KW-1185">Reference proteome</keyword>
<evidence type="ECO:0000313" key="3">
    <source>
        <dbReference type="Proteomes" id="UP000828390"/>
    </source>
</evidence>
<evidence type="ECO:0000256" key="1">
    <source>
        <dbReference type="SAM" id="MobiDB-lite"/>
    </source>
</evidence>
<reference evidence="2" key="2">
    <citation type="submission" date="2020-11" db="EMBL/GenBank/DDBJ databases">
        <authorList>
            <person name="McCartney M.A."/>
            <person name="Auch B."/>
            <person name="Kono T."/>
            <person name="Mallez S."/>
            <person name="Becker A."/>
            <person name="Gohl D.M."/>
            <person name="Silverstein K.A.T."/>
            <person name="Koren S."/>
            <person name="Bechman K.B."/>
            <person name="Herman A."/>
            <person name="Abrahante J.E."/>
            <person name="Garbe J."/>
        </authorList>
    </citation>
    <scope>NUCLEOTIDE SEQUENCE</scope>
    <source>
        <strain evidence="2">Duluth1</strain>
        <tissue evidence="2">Whole animal</tissue>
    </source>
</reference>
<sequence>MKTSPKTPEAPATPKLLLKEDDLVPKTPTSAENTPRRLQKQIDQAIGDHRTSASMINAVIGPNGISTKGKLKGASFWINWA</sequence>
<name>A0A9D4DQH2_DREPO</name>
<dbReference type="AlphaFoldDB" id="A0A9D4DQH2"/>
<dbReference type="EMBL" id="JAIWYP010000010">
    <property type="protein sequence ID" value="KAH3753992.1"/>
    <property type="molecule type" value="Genomic_DNA"/>
</dbReference>
<accession>A0A9D4DQH2</accession>
<reference evidence="2" key="1">
    <citation type="journal article" date="2019" name="bioRxiv">
        <title>The Genome of the Zebra Mussel, Dreissena polymorpha: A Resource for Invasive Species Research.</title>
        <authorList>
            <person name="McCartney M.A."/>
            <person name="Auch B."/>
            <person name="Kono T."/>
            <person name="Mallez S."/>
            <person name="Zhang Y."/>
            <person name="Obille A."/>
            <person name="Becker A."/>
            <person name="Abrahante J.E."/>
            <person name="Garbe J."/>
            <person name="Badalamenti J.P."/>
            <person name="Herman A."/>
            <person name="Mangelson H."/>
            <person name="Liachko I."/>
            <person name="Sullivan S."/>
            <person name="Sone E.D."/>
            <person name="Koren S."/>
            <person name="Silverstein K.A.T."/>
            <person name="Beckman K.B."/>
            <person name="Gohl D.M."/>
        </authorList>
    </citation>
    <scope>NUCLEOTIDE SEQUENCE</scope>
    <source>
        <strain evidence="2">Duluth1</strain>
        <tissue evidence="2">Whole animal</tissue>
    </source>
</reference>
<protein>
    <submittedName>
        <fullName evidence="2">Uncharacterized protein</fullName>
    </submittedName>
</protein>
<organism evidence="2 3">
    <name type="scientific">Dreissena polymorpha</name>
    <name type="common">Zebra mussel</name>
    <name type="synonym">Mytilus polymorpha</name>
    <dbReference type="NCBI Taxonomy" id="45954"/>
    <lineage>
        <taxon>Eukaryota</taxon>
        <taxon>Metazoa</taxon>
        <taxon>Spiralia</taxon>
        <taxon>Lophotrochozoa</taxon>
        <taxon>Mollusca</taxon>
        <taxon>Bivalvia</taxon>
        <taxon>Autobranchia</taxon>
        <taxon>Heteroconchia</taxon>
        <taxon>Euheterodonta</taxon>
        <taxon>Imparidentia</taxon>
        <taxon>Neoheterodontei</taxon>
        <taxon>Myida</taxon>
        <taxon>Dreissenoidea</taxon>
        <taxon>Dreissenidae</taxon>
        <taxon>Dreissena</taxon>
    </lineage>
</organism>
<gene>
    <name evidence="2" type="ORF">DPMN_188649</name>
</gene>
<proteinExistence type="predicted"/>
<feature type="region of interest" description="Disordered" evidence="1">
    <location>
        <begin position="1"/>
        <end position="37"/>
    </location>
</feature>
<dbReference type="Proteomes" id="UP000828390">
    <property type="component" value="Unassembled WGS sequence"/>
</dbReference>
<comment type="caution">
    <text evidence="2">The sequence shown here is derived from an EMBL/GenBank/DDBJ whole genome shotgun (WGS) entry which is preliminary data.</text>
</comment>